<dbReference type="RefSeq" id="XP_069205646.1">
    <property type="nucleotide sequence ID" value="XM_069355805.1"/>
</dbReference>
<feature type="chain" id="PRO_5047090191" description="Copper acquisition factor BIM1-like domain-containing protein" evidence="10">
    <location>
        <begin position="19"/>
        <end position="290"/>
    </location>
</feature>
<proteinExistence type="predicted"/>
<dbReference type="InterPro" id="IPR046936">
    <property type="entry name" value="BIM1-like"/>
</dbReference>
<gene>
    <name evidence="12" type="ORF">Q8F55_007370</name>
</gene>
<dbReference type="InterPro" id="IPR046530">
    <property type="entry name" value="BIM1-like_dom"/>
</dbReference>
<keyword evidence="3" id="KW-0336">GPI-anchor</keyword>
<dbReference type="GeneID" id="95988413"/>
<comment type="caution">
    <text evidence="12">The sequence shown here is derived from an EMBL/GenBank/DDBJ whole genome shotgun (WGS) entry which is preliminary data.</text>
</comment>
<evidence type="ECO:0000256" key="9">
    <source>
        <dbReference type="SAM" id="Phobius"/>
    </source>
</evidence>
<evidence type="ECO:0000256" key="7">
    <source>
        <dbReference type="ARBA" id="ARBA00023288"/>
    </source>
</evidence>
<evidence type="ECO:0000313" key="12">
    <source>
        <dbReference type="EMBL" id="KAL1405702.1"/>
    </source>
</evidence>
<keyword evidence="13" id="KW-1185">Reference proteome</keyword>
<dbReference type="Proteomes" id="UP001565368">
    <property type="component" value="Unassembled WGS sequence"/>
</dbReference>
<keyword evidence="4 10" id="KW-0732">Signal</keyword>
<evidence type="ECO:0000256" key="6">
    <source>
        <dbReference type="ARBA" id="ARBA00023180"/>
    </source>
</evidence>
<feature type="domain" description="Copper acquisition factor BIM1-like" evidence="11">
    <location>
        <begin position="36"/>
        <end position="176"/>
    </location>
</feature>
<protein>
    <recommendedName>
        <fullName evidence="11">Copper acquisition factor BIM1-like domain-containing protein</fullName>
    </recommendedName>
</protein>
<keyword evidence="7" id="KW-0449">Lipoprotein</keyword>
<feature type="region of interest" description="Disordered" evidence="8">
    <location>
        <begin position="199"/>
        <end position="228"/>
    </location>
</feature>
<name>A0ABR3PTC3_9TREE</name>
<feature type="compositionally biased region" description="Low complexity" evidence="8">
    <location>
        <begin position="210"/>
        <end position="226"/>
    </location>
</feature>
<comment type="subcellular location">
    <subcellularLocation>
        <location evidence="1">Cell membrane</location>
        <topology evidence="1">Lipid-anchor</topology>
        <topology evidence="1">GPI-anchor</topology>
    </subcellularLocation>
</comment>
<keyword evidence="9" id="KW-1133">Transmembrane helix</keyword>
<evidence type="ECO:0000256" key="1">
    <source>
        <dbReference type="ARBA" id="ARBA00004609"/>
    </source>
</evidence>
<evidence type="ECO:0000313" key="13">
    <source>
        <dbReference type="Proteomes" id="UP001565368"/>
    </source>
</evidence>
<dbReference type="PANTHER" id="PTHR34992">
    <property type="entry name" value="HYPHAL ANASTAMOSIS-7 PROTEIN"/>
    <property type="match status" value="1"/>
</dbReference>
<accession>A0ABR3PTC3</accession>
<dbReference type="Pfam" id="PF20238">
    <property type="entry name" value="BIM1-like_dom"/>
    <property type="match status" value="1"/>
</dbReference>
<keyword evidence="5 9" id="KW-0472">Membrane</keyword>
<evidence type="ECO:0000256" key="8">
    <source>
        <dbReference type="SAM" id="MobiDB-lite"/>
    </source>
</evidence>
<keyword evidence="9" id="KW-0812">Transmembrane</keyword>
<organism evidence="12 13">
    <name type="scientific">Vanrija albida</name>
    <dbReference type="NCBI Taxonomy" id="181172"/>
    <lineage>
        <taxon>Eukaryota</taxon>
        <taxon>Fungi</taxon>
        <taxon>Dikarya</taxon>
        <taxon>Basidiomycota</taxon>
        <taxon>Agaricomycotina</taxon>
        <taxon>Tremellomycetes</taxon>
        <taxon>Trichosporonales</taxon>
        <taxon>Trichosporonaceae</taxon>
        <taxon>Vanrija</taxon>
    </lineage>
</organism>
<feature type="transmembrane region" description="Helical" evidence="9">
    <location>
        <begin position="234"/>
        <end position="259"/>
    </location>
</feature>
<evidence type="ECO:0000256" key="10">
    <source>
        <dbReference type="SAM" id="SignalP"/>
    </source>
</evidence>
<evidence type="ECO:0000256" key="5">
    <source>
        <dbReference type="ARBA" id="ARBA00023136"/>
    </source>
</evidence>
<keyword evidence="2" id="KW-1003">Cell membrane</keyword>
<dbReference type="CDD" id="cd21176">
    <property type="entry name" value="LPMO_auxiliary-like"/>
    <property type="match status" value="1"/>
</dbReference>
<feature type="signal peptide" evidence="10">
    <location>
        <begin position="1"/>
        <end position="18"/>
    </location>
</feature>
<dbReference type="EMBL" id="JBBXJM010000006">
    <property type="protein sequence ID" value="KAL1405702.1"/>
    <property type="molecule type" value="Genomic_DNA"/>
</dbReference>
<keyword evidence="6" id="KW-0325">Glycoprotein</keyword>
<reference evidence="12 13" key="1">
    <citation type="submission" date="2023-08" db="EMBL/GenBank/DDBJ databases">
        <title>Annotated Genome Sequence of Vanrija albida AlHP1.</title>
        <authorList>
            <person name="Herzog R."/>
        </authorList>
    </citation>
    <scope>NUCLEOTIDE SEQUENCE [LARGE SCALE GENOMIC DNA]</scope>
    <source>
        <strain evidence="12 13">AlHP1</strain>
    </source>
</reference>
<evidence type="ECO:0000259" key="11">
    <source>
        <dbReference type="Pfam" id="PF20238"/>
    </source>
</evidence>
<sequence>MLFQTLATLAAGASLASAVAIEPRASIMDFDGKGSPVTFAFPAARGFIASKAKDAPCGGVPVGKRTPFPLSGGDVALSQKTNIDNLNILYTKDSDPSRFHAFSSYTQTITNIGAGHYCTKGPDFAQMGFKAGDDATLLLIYQLDGEKGYNYHCADVSLVESAGFKAQSEYVCGNYTSTLNVASKEDSMNINAFDAGTMGANPHKGDENINTSSNVNNSGANASSSSSKKDGLSAAAGGGIGAGVTVAVIGAVLAALYAVGRLHFGKRDPLALRNTQSQTSSTQDLKEVRV</sequence>
<evidence type="ECO:0000256" key="3">
    <source>
        <dbReference type="ARBA" id="ARBA00022622"/>
    </source>
</evidence>
<dbReference type="PANTHER" id="PTHR34992:SF5">
    <property type="entry name" value="ANCHORED PROTEIN, PUTATIVE (AFU_ORTHOLOGUE AFUA_6G02800)-RELATED"/>
    <property type="match status" value="1"/>
</dbReference>
<evidence type="ECO:0000256" key="4">
    <source>
        <dbReference type="ARBA" id="ARBA00022729"/>
    </source>
</evidence>
<evidence type="ECO:0000256" key="2">
    <source>
        <dbReference type="ARBA" id="ARBA00022475"/>
    </source>
</evidence>